<evidence type="ECO:0000313" key="2">
    <source>
        <dbReference type="EMBL" id="KAK6140817.1"/>
    </source>
</evidence>
<keyword evidence="3" id="KW-1185">Reference proteome</keyword>
<dbReference type="Proteomes" id="UP001318860">
    <property type="component" value="Unassembled WGS sequence"/>
</dbReference>
<protein>
    <submittedName>
        <fullName evidence="2">Uncharacterized protein</fullName>
    </submittedName>
</protein>
<evidence type="ECO:0000313" key="3">
    <source>
        <dbReference type="Proteomes" id="UP001318860"/>
    </source>
</evidence>
<dbReference type="EMBL" id="JABTTQ020000247">
    <property type="protein sequence ID" value="KAK6140817.1"/>
    <property type="molecule type" value="Genomic_DNA"/>
</dbReference>
<accession>A0ABR0W3L4</accession>
<gene>
    <name evidence="2" type="ORF">DH2020_025447</name>
</gene>
<sequence>MNSINNISLSSNTPISITEKLAAFAAVKDERGTEGSGSEPFAFDSYEQMERAISYRTLLRGSSHHHGFSLHKCLKRGHYIITWNHILLTHESSAEVLGVAGFDVPSQNSVMHQMQMPGNHPPHFPRGFPVAHNGNQGTGLIQDMNQMQGFPLSRLTKHRQPWGANARQPSGGFPKANRNGAASKLKANPPSRSKS</sequence>
<name>A0ABR0W3L4_REHGL</name>
<reference evidence="2 3" key="1">
    <citation type="journal article" date="2021" name="Comput. Struct. Biotechnol. J.">
        <title>De novo genome assembly of the potent medicinal plant Rehmannia glutinosa using nanopore technology.</title>
        <authorList>
            <person name="Ma L."/>
            <person name="Dong C."/>
            <person name="Song C."/>
            <person name="Wang X."/>
            <person name="Zheng X."/>
            <person name="Niu Y."/>
            <person name="Chen S."/>
            <person name="Feng W."/>
        </authorList>
    </citation>
    <scope>NUCLEOTIDE SEQUENCE [LARGE SCALE GENOMIC DNA]</scope>
    <source>
        <strain evidence="2">DH-2019</strain>
    </source>
</reference>
<organism evidence="2 3">
    <name type="scientific">Rehmannia glutinosa</name>
    <name type="common">Chinese foxglove</name>
    <dbReference type="NCBI Taxonomy" id="99300"/>
    <lineage>
        <taxon>Eukaryota</taxon>
        <taxon>Viridiplantae</taxon>
        <taxon>Streptophyta</taxon>
        <taxon>Embryophyta</taxon>
        <taxon>Tracheophyta</taxon>
        <taxon>Spermatophyta</taxon>
        <taxon>Magnoliopsida</taxon>
        <taxon>eudicotyledons</taxon>
        <taxon>Gunneridae</taxon>
        <taxon>Pentapetalae</taxon>
        <taxon>asterids</taxon>
        <taxon>lamiids</taxon>
        <taxon>Lamiales</taxon>
        <taxon>Orobanchaceae</taxon>
        <taxon>Rehmannieae</taxon>
        <taxon>Rehmannia</taxon>
    </lineage>
</organism>
<feature type="region of interest" description="Disordered" evidence="1">
    <location>
        <begin position="160"/>
        <end position="195"/>
    </location>
</feature>
<evidence type="ECO:0000256" key="1">
    <source>
        <dbReference type="SAM" id="MobiDB-lite"/>
    </source>
</evidence>
<comment type="caution">
    <text evidence="2">The sequence shown here is derived from an EMBL/GenBank/DDBJ whole genome shotgun (WGS) entry which is preliminary data.</text>
</comment>
<proteinExistence type="predicted"/>